<gene>
    <name evidence="2" type="ordered locus">T1E_0215</name>
</gene>
<proteinExistence type="predicted"/>
<evidence type="ECO:0000256" key="1">
    <source>
        <dbReference type="SAM" id="Phobius"/>
    </source>
</evidence>
<dbReference type="Proteomes" id="UP000006503">
    <property type="component" value="Chromosome"/>
</dbReference>
<dbReference type="AlphaFoldDB" id="I7C322"/>
<organism evidence="2 3">
    <name type="scientific">Pseudomonas putida (strain DOT-T1E)</name>
    <dbReference type="NCBI Taxonomy" id="1196325"/>
    <lineage>
        <taxon>Bacteria</taxon>
        <taxon>Pseudomonadati</taxon>
        <taxon>Pseudomonadota</taxon>
        <taxon>Gammaproteobacteria</taxon>
        <taxon>Pseudomonadales</taxon>
        <taxon>Pseudomonadaceae</taxon>
        <taxon>Pseudomonas</taxon>
    </lineage>
</organism>
<evidence type="ECO:0000313" key="2">
    <source>
        <dbReference type="EMBL" id="AFO46074.1"/>
    </source>
</evidence>
<dbReference type="PATRIC" id="fig|1196325.3.peg.216"/>
<dbReference type="HOGENOM" id="CLU_2651728_0_0_6"/>
<accession>I7C322</accession>
<protein>
    <submittedName>
        <fullName evidence="2">Penicillin-binding protein, 1A family</fullName>
    </submittedName>
</protein>
<sequence>MIRLLKFFWWSSVAVICALVLGVSGAFLYLSPSLPSVESLRSIQLQIPLRVYSSDGKLIAEFGYSCRGLFAAQGCA</sequence>
<dbReference type="KEGG" id="ppx:T1E_0215"/>
<keyword evidence="1" id="KW-0472">Membrane</keyword>
<feature type="transmembrane region" description="Helical" evidence="1">
    <location>
        <begin position="7"/>
        <end position="30"/>
    </location>
</feature>
<evidence type="ECO:0000313" key="3">
    <source>
        <dbReference type="Proteomes" id="UP000006503"/>
    </source>
</evidence>
<keyword evidence="1" id="KW-0812">Transmembrane</keyword>
<dbReference type="EMBL" id="CP003734">
    <property type="protein sequence ID" value="AFO46074.1"/>
    <property type="molecule type" value="Genomic_DNA"/>
</dbReference>
<name>I7C322_PSEPT</name>
<keyword evidence="1" id="KW-1133">Transmembrane helix</keyword>
<reference evidence="3" key="1">
    <citation type="journal article" date="2013" name="Microb. Biotechnol.">
        <title>Metabolic potential of the organic-solvent tolerant Pseudomonas putida DOT-T1E deduced from its annotated genome.</title>
        <authorList>
            <person name="Udaondo Z."/>
            <person name="Molina L."/>
            <person name="Daniels C."/>
            <person name="Gomez M.J."/>
            <person name="Molina-Henares M.A."/>
            <person name="Matilla M.A."/>
            <person name="Roca A."/>
            <person name="Fernandez M."/>
            <person name="Duque E."/>
            <person name="Segura A."/>
            <person name="Ramos J.L."/>
        </authorList>
    </citation>
    <scope>NUCLEOTIDE SEQUENCE [LARGE SCALE GENOMIC DNA]</scope>
    <source>
        <strain evidence="3">DOT-T1E</strain>
    </source>
</reference>